<dbReference type="InterPro" id="IPR021358">
    <property type="entry name" value="DUF2977"/>
</dbReference>
<comment type="caution">
    <text evidence="1">The sequence shown here is derived from an EMBL/GenBank/DDBJ whole genome shotgun (WGS) entry which is preliminary data.</text>
</comment>
<accession>A0A151A689</accession>
<gene>
    <name evidence="1" type="ORF">A0131_08800</name>
</gene>
<dbReference type="Pfam" id="PF11192">
    <property type="entry name" value="DUF2977"/>
    <property type="match status" value="1"/>
</dbReference>
<proteinExistence type="predicted"/>
<name>A0A151A689_9STAP</name>
<protein>
    <recommendedName>
        <fullName evidence="3">DUF2977 domain-containing protein</fullName>
    </recommendedName>
</protein>
<evidence type="ECO:0008006" key="3">
    <source>
        <dbReference type="Google" id="ProtNLM"/>
    </source>
</evidence>
<evidence type="ECO:0000313" key="2">
    <source>
        <dbReference type="Proteomes" id="UP000075418"/>
    </source>
</evidence>
<evidence type="ECO:0000313" key="1">
    <source>
        <dbReference type="EMBL" id="KYH14872.1"/>
    </source>
</evidence>
<reference evidence="1 2" key="1">
    <citation type="submission" date="2016-02" db="EMBL/GenBank/DDBJ databases">
        <title>Draft genome sequence of hydrocarbon degrading Staphylococcus saprophyticus Strain CNV2, isolated from crude-oil contaminated soil from Noonmati Oil Refinery, Guwahati, Assam, India.</title>
        <authorList>
            <person name="Mukherjee A."/>
            <person name="Chettri B."/>
            <person name="Langpoklakpam J."/>
            <person name="Singh A.K."/>
            <person name="Chattopadhyay D.J."/>
        </authorList>
    </citation>
    <scope>NUCLEOTIDE SEQUENCE [LARGE SCALE GENOMIC DNA]</scope>
    <source>
        <strain evidence="1 2">CNV2</strain>
    </source>
</reference>
<dbReference type="RefSeq" id="WP_061855028.1">
    <property type="nucleotide sequence ID" value="NZ_LUGM01000002.1"/>
</dbReference>
<dbReference type="EMBL" id="LUGM01000002">
    <property type="protein sequence ID" value="KYH14872.1"/>
    <property type="molecule type" value="Genomic_DNA"/>
</dbReference>
<dbReference type="AlphaFoldDB" id="A0A151A689"/>
<sequence>MRILINENNEIVGYATVGGLEGDFEIDDSIVPQDFAQNYKPKYYLYQNEQIIVNPNYQTETPVQPTTPTQPVMSDDTLKYMVATLQKQSVQSNMKINKLLQDNQNLKAKVSELENKEVTANE</sequence>
<organism evidence="1 2">
    <name type="scientific">Staphylococcus kloosii</name>
    <dbReference type="NCBI Taxonomy" id="29384"/>
    <lineage>
        <taxon>Bacteria</taxon>
        <taxon>Bacillati</taxon>
        <taxon>Bacillota</taxon>
        <taxon>Bacilli</taxon>
        <taxon>Bacillales</taxon>
        <taxon>Staphylococcaceae</taxon>
        <taxon>Staphylococcus</taxon>
    </lineage>
</organism>
<dbReference type="Proteomes" id="UP000075418">
    <property type="component" value="Unassembled WGS sequence"/>
</dbReference>